<dbReference type="RefSeq" id="WP_108130627.1">
    <property type="nucleotide sequence ID" value="NZ_QBKP01000024.1"/>
</dbReference>
<protein>
    <submittedName>
        <fullName evidence="2">Uncharacterized protein DUF1778</fullName>
    </submittedName>
</protein>
<evidence type="ECO:0000313" key="3">
    <source>
        <dbReference type="Proteomes" id="UP000244224"/>
    </source>
</evidence>
<gene>
    <name evidence="2" type="ORF">C8N34_1244</name>
</gene>
<comment type="caution">
    <text evidence="2">The sequence shown here is derived from an EMBL/GenBank/DDBJ whole genome shotgun (WGS) entry which is preliminary data.</text>
</comment>
<keyword evidence="1" id="KW-1277">Toxin-antitoxin system</keyword>
<dbReference type="Proteomes" id="UP000244224">
    <property type="component" value="Unassembled WGS sequence"/>
</dbReference>
<evidence type="ECO:0000313" key="2">
    <source>
        <dbReference type="EMBL" id="PTX43871.1"/>
    </source>
</evidence>
<accession>A0A2T6AJ93</accession>
<keyword evidence="3" id="KW-1185">Reference proteome</keyword>
<dbReference type="Pfam" id="PF08681">
    <property type="entry name" value="TacA1"/>
    <property type="match status" value="1"/>
</dbReference>
<dbReference type="AlphaFoldDB" id="A0A2T6AJ93"/>
<name>A0A2T6AJ93_9RHOB</name>
<dbReference type="InterPro" id="IPR014795">
    <property type="entry name" value="TacA_1-like"/>
</dbReference>
<dbReference type="OrthoDB" id="7569726at2"/>
<evidence type="ECO:0000256" key="1">
    <source>
        <dbReference type="ARBA" id="ARBA00022649"/>
    </source>
</evidence>
<organism evidence="2 3">
    <name type="scientific">Gemmobacter caeni</name>
    <dbReference type="NCBI Taxonomy" id="589035"/>
    <lineage>
        <taxon>Bacteria</taxon>
        <taxon>Pseudomonadati</taxon>
        <taxon>Pseudomonadota</taxon>
        <taxon>Alphaproteobacteria</taxon>
        <taxon>Rhodobacterales</taxon>
        <taxon>Paracoccaceae</taxon>
        <taxon>Gemmobacter</taxon>
    </lineage>
</organism>
<dbReference type="Gene3D" id="1.20.5.780">
    <property type="entry name" value="Single helix bin"/>
    <property type="match status" value="1"/>
</dbReference>
<dbReference type="EMBL" id="QBKP01000024">
    <property type="protein sequence ID" value="PTX43871.1"/>
    <property type="molecule type" value="Genomic_DNA"/>
</dbReference>
<reference evidence="2 3" key="1">
    <citation type="submission" date="2018-04" db="EMBL/GenBank/DDBJ databases">
        <title>Genomic Encyclopedia of Archaeal and Bacterial Type Strains, Phase II (KMG-II): from individual species to whole genera.</title>
        <authorList>
            <person name="Goeker M."/>
        </authorList>
    </citation>
    <scope>NUCLEOTIDE SEQUENCE [LARGE SCALE GENOMIC DNA]</scope>
    <source>
        <strain evidence="2 3">DSM 21823</strain>
    </source>
</reference>
<sequence>MKAPGSNNPDITNLKPRDYQAFFEDLASPASPSEALRAAFRRRKDFPVGLFGIEQADDS</sequence>
<proteinExistence type="predicted"/>